<dbReference type="Gene3D" id="3.40.50.300">
    <property type="entry name" value="P-loop containing nucleotide triphosphate hydrolases"/>
    <property type="match status" value="1"/>
</dbReference>
<dbReference type="Pfam" id="PF00004">
    <property type="entry name" value="AAA"/>
    <property type="match status" value="1"/>
</dbReference>
<protein>
    <submittedName>
        <fullName evidence="3">ATPase family associated with various cellular activities (AAA)</fullName>
    </submittedName>
</protein>
<dbReference type="GO" id="GO:0016887">
    <property type="term" value="F:ATP hydrolysis activity"/>
    <property type="evidence" value="ECO:0007669"/>
    <property type="project" value="InterPro"/>
</dbReference>
<dbReference type="InterPro" id="IPR027417">
    <property type="entry name" value="P-loop_NTPase"/>
</dbReference>
<sequence length="749" mass="85550">MSKKTILVTGDVCIDWNILTNRSSDRNNFWKSEGEWASSKPEGGAAFLLGKIIEETCEGVADTLCRKFKETYLKSNELDHLYTIWNEYDVDKSKNDSNKKKAMRIQQYLGHKPRRSNYPFSMDLEDLKNESDGKNIEIIIIDDKRFGFRGSEKDEKKYIDQDRYWPDFSNSQLIILRMARDLCKGELWQNLITTPEYSNKLITVFTATDLRHAEVRVSRELSWEQTISDVMKALTSKELESTRNCKYVLVSFDAAGVLIWCPKKSTLDVVYTPNLMEGQAQLTIEGHINGHTYCLISALAYYIAEADNPDYENLTTILNNSAFIGIHTMNELYSKGFFMVRKNNNENPLYLSIDSPVNVVKDAVITAFKALKESSTTDKDKKDEAVKAWEKSYSALAKINELSIDKVLSKDFSILDHLLVKVNVKDILEKGIDEAMKGVPVCKFNNLIVIDREEIESLHSIRNIILEYDQKRKNNFSIQPLSLAVFGPPGSGKSFAVKQLAEYLTKSHTLKTEHEKIEFNLSQFSDPKEIIEAFHQVRDAVLSGKLPFVFWDEFDSEFEGKKLGWLKYFLAPMQDGTFQDGQITHPIGSCIFVFAGGTYHTFSDFVNPSKKEDGDKNSKELPENDDKSSKKPDFMSRLKGHLTIKGINKDIRGNHYKIRRAILLRGLLEKHAKTIWTKNFKQPNIHHSVINAFMDIDEYKNGARSMEAIIVMSRLSGEMEFTASALPPNSQLDIHVDGEKFIKLAYGSM</sequence>
<proteinExistence type="predicted"/>
<dbReference type="SUPFAM" id="SSF52540">
    <property type="entry name" value="P-loop containing nucleoside triphosphate hydrolases"/>
    <property type="match status" value="1"/>
</dbReference>
<gene>
    <name evidence="3" type="ORF">CDV28_11348</name>
</gene>
<organism evidence="3 4">
    <name type="scientific">Candidatus Electronema aureum</name>
    <dbReference type="NCBI Taxonomy" id="2005002"/>
    <lineage>
        <taxon>Bacteria</taxon>
        <taxon>Pseudomonadati</taxon>
        <taxon>Thermodesulfobacteriota</taxon>
        <taxon>Desulfobulbia</taxon>
        <taxon>Desulfobulbales</taxon>
        <taxon>Desulfobulbaceae</taxon>
        <taxon>Candidatus Electronema</taxon>
    </lineage>
</organism>
<feature type="region of interest" description="Disordered" evidence="1">
    <location>
        <begin position="608"/>
        <end position="634"/>
    </location>
</feature>
<keyword evidence="4" id="KW-1185">Reference proteome</keyword>
<dbReference type="EMBL" id="NQJD01000013">
    <property type="protein sequence ID" value="TAA75020.1"/>
    <property type="molecule type" value="Genomic_DNA"/>
</dbReference>
<dbReference type="AlphaFoldDB" id="A0A521G1X0"/>
<comment type="caution">
    <text evidence="3">The sequence shown here is derived from an EMBL/GenBank/DDBJ whole genome shotgun (WGS) entry which is preliminary data.</text>
</comment>
<accession>A0A521G1X0</accession>
<reference evidence="3" key="1">
    <citation type="submission" date="2017-07" db="EMBL/GenBank/DDBJ databases">
        <title>The cable genome - Insights into the physiology and evolution of filamentous bacteria capable of sulfide oxidation via long distance electron transfer.</title>
        <authorList>
            <person name="Thorup C."/>
            <person name="Bjerg J.T."/>
            <person name="Schreiber L."/>
            <person name="Nielsen L.P."/>
            <person name="Kjeldsen K.U."/>
            <person name="Boesen T."/>
            <person name="Boggild A."/>
            <person name="Meysman F."/>
            <person name="Geelhoed J."/>
            <person name="Schramm A."/>
        </authorList>
    </citation>
    <scope>NUCLEOTIDE SEQUENCE [LARGE SCALE GENOMIC DNA]</scope>
    <source>
        <strain evidence="3">GS</strain>
    </source>
</reference>
<evidence type="ECO:0000256" key="1">
    <source>
        <dbReference type="SAM" id="MobiDB-lite"/>
    </source>
</evidence>
<evidence type="ECO:0000259" key="2">
    <source>
        <dbReference type="SMART" id="SM00382"/>
    </source>
</evidence>
<evidence type="ECO:0000313" key="3">
    <source>
        <dbReference type="EMBL" id="TAA75020.1"/>
    </source>
</evidence>
<feature type="compositionally biased region" description="Basic and acidic residues" evidence="1">
    <location>
        <begin position="609"/>
        <end position="634"/>
    </location>
</feature>
<dbReference type="InterPro" id="IPR003959">
    <property type="entry name" value="ATPase_AAA_core"/>
</dbReference>
<evidence type="ECO:0000313" key="4">
    <source>
        <dbReference type="Proteomes" id="UP000316238"/>
    </source>
</evidence>
<name>A0A521G1X0_9BACT</name>
<feature type="domain" description="AAA+ ATPase" evidence="2">
    <location>
        <begin position="479"/>
        <end position="598"/>
    </location>
</feature>
<dbReference type="GO" id="GO:0005524">
    <property type="term" value="F:ATP binding"/>
    <property type="evidence" value="ECO:0007669"/>
    <property type="project" value="InterPro"/>
</dbReference>
<dbReference type="SMART" id="SM00382">
    <property type="entry name" value="AAA"/>
    <property type="match status" value="1"/>
</dbReference>
<dbReference type="Proteomes" id="UP000316238">
    <property type="component" value="Unassembled WGS sequence"/>
</dbReference>
<dbReference type="InterPro" id="IPR003593">
    <property type="entry name" value="AAA+_ATPase"/>
</dbReference>